<dbReference type="CDD" id="cd05167">
    <property type="entry name" value="PI4Kc_III_alpha"/>
    <property type="match status" value="1"/>
</dbReference>
<dbReference type="GO" id="GO:0046854">
    <property type="term" value="P:phosphatidylinositol phosphate biosynthetic process"/>
    <property type="evidence" value="ECO:0007669"/>
    <property type="project" value="InterPro"/>
</dbReference>
<evidence type="ECO:0000256" key="1">
    <source>
        <dbReference type="ARBA" id="ARBA00001686"/>
    </source>
</evidence>
<protein>
    <recommendedName>
        <fullName evidence="3">1-phosphatidylinositol 4-kinase</fullName>
        <ecNumber evidence="3">2.7.1.67</ecNumber>
    </recommendedName>
</protein>
<keyword evidence="5" id="KW-0547">Nucleotide-binding</keyword>
<dbReference type="GO" id="GO:0005737">
    <property type="term" value="C:cytoplasm"/>
    <property type="evidence" value="ECO:0007669"/>
    <property type="project" value="TreeGrafter"/>
</dbReference>
<dbReference type="InterPro" id="IPR000403">
    <property type="entry name" value="PI3/4_kinase_cat_dom"/>
</dbReference>
<comment type="similarity">
    <text evidence="2">Belongs to the PI3/PI4-kinase family. Type III PI4K subfamily.</text>
</comment>
<evidence type="ECO:0000259" key="9">
    <source>
        <dbReference type="PROSITE" id="PS50290"/>
    </source>
</evidence>
<name>A0A0F7SEV0_PHARH</name>
<evidence type="ECO:0000256" key="5">
    <source>
        <dbReference type="ARBA" id="ARBA00022741"/>
    </source>
</evidence>
<evidence type="ECO:0000313" key="11">
    <source>
        <dbReference type="EMBL" id="CDZ97121.1"/>
    </source>
</evidence>
<dbReference type="GO" id="GO:0005524">
    <property type="term" value="F:ATP binding"/>
    <property type="evidence" value="ECO:0007669"/>
    <property type="project" value="UniProtKB-KW"/>
</dbReference>
<dbReference type="InterPro" id="IPR001263">
    <property type="entry name" value="PI3K_accessory_dom"/>
</dbReference>
<dbReference type="PROSITE" id="PS00916">
    <property type="entry name" value="PI3_4_KINASE_2"/>
    <property type="match status" value="1"/>
</dbReference>
<dbReference type="InterPro" id="IPR036940">
    <property type="entry name" value="PI3/4_kinase_cat_sf"/>
</dbReference>
<feature type="compositionally biased region" description="Polar residues" evidence="8">
    <location>
        <begin position="1"/>
        <end position="25"/>
    </location>
</feature>
<feature type="region of interest" description="Disordered" evidence="8">
    <location>
        <begin position="1"/>
        <end position="29"/>
    </location>
</feature>
<feature type="domain" description="PIK helical" evidence="10">
    <location>
        <begin position="385"/>
        <end position="571"/>
    </location>
</feature>
<dbReference type="InterPro" id="IPR015433">
    <property type="entry name" value="PI3/4_kinase"/>
</dbReference>
<accession>A0A0F7SEV0</accession>
<evidence type="ECO:0000256" key="7">
    <source>
        <dbReference type="ARBA" id="ARBA00022840"/>
    </source>
</evidence>
<dbReference type="PROSITE" id="PS00915">
    <property type="entry name" value="PI3_4_KINASE_1"/>
    <property type="match status" value="1"/>
</dbReference>
<keyword evidence="4" id="KW-0808">Transferase</keyword>
<evidence type="ECO:0000259" key="10">
    <source>
        <dbReference type="PROSITE" id="PS51545"/>
    </source>
</evidence>
<dbReference type="InterPro" id="IPR016024">
    <property type="entry name" value="ARM-type_fold"/>
</dbReference>
<dbReference type="EMBL" id="LN483167">
    <property type="protein sequence ID" value="CDZ97121.1"/>
    <property type="molecule type" value="Genomic_DNA"/>
</dbReference>
<dbReference type="Pfam" id="PF19274">
    <property type="entry name" value="PI4K_N"/>
    <property type="match status" value="1"/>
</dbReference>
<dbReference type="Gene3D" id="1.10.1070.11">
    <property type="entry name" value="Phosphatidylinositol 3-/4-kinase, catalytic domain"/>
    <property type="match status" value="1"/>
</dbReference>
<dbReference type="EC" id="2.7.1.67" evidence="3"/>
<dbReference type="Gene3D" id="3.30.1010.10">
    <property type="entry name" value="Phosphatidylinositol 3-kinase Catalytic Subunit, Chain A, domain 4"/>
    <property type="match status" value="1"/>
</dbReference>
<comment type="catalytic activity">
    <reaction evidence="1">
        <text>a 1,2-diacyl-sn-glycero-3-phospho-(1D-myo-inositol) + ATP = a 1,2-diacyl-sn-glycero-3-phospho-(1D-myo-inositol 4-phosphate) + ADP + H(+)</text>
        <dbReference type="Rhea" id="RHEA:19877"/>
        <dbReference type="ChEBI" id="CHEBI:15378"/>
        <dbReference type="ChEBI" id="CHEBI:30616"/>
        <dbReference type="ChEBI" id="CHEBI:57880"/>
        <dbReference type="ChEBI" id="CHEBI:58178"/>
        <dbReference type="ChEBI" id="CHEBI:456216"/>
        <dbReference type="EC" id="2.7.1.67"/>
    </reaction>
</comment>
<dbReference type="Pfam" id="PF00613">
    <property type="entry name" value="PI3Ka"/>
    <property type="match status" value="1"/>
</dbReference>
<dbReference type="InterPro" id="IPR045495">
    <property type="entry name" value="PI4K_N"/>
</dbReference>
<dbReference type="Gene3D" id="1.25.40.70">
    <property type="entry name" value="Phosphatidylinositol 3-kinase, accessory domain (PIK)"/>
    <property type="match status" value="1"/>
</dbReference>
<dbReference type="PANTHER" id="PTHR10048">
    <property type="entry name" value="PHOSPHATIDYLINOSITOL KINASE"/>
    <property type="match status" value="1"/>
</dbReference>
<dbReference type="SMART" id="SM00145">
    <property type="entry name" value="PI3Ka"/>
    <property type="match status" value="1"/>
</dbReference>
<dbReference type="InterPro" id="IPR018936">
    <property type="entry name" value="PI3/4_kinase_CS"/>
</dbReference>
<dbReference type="SUPFAM" id="SSF56112">
    <property type="entry name" value="Protein kinase-like (PK-like)"/>
    <property type="match status" value="1"/>
</dbReference>
<reference evidence="11" key="1">
    <citation type="submission" date="2014-08" db="EMBL/GenBank/DDBJ databases">
        <authorList>
            <person name="Sharma Rahul"/>
            <person name="Thines Marco"/>
        </authorList>
    </citation>
    <scope>NUCLEOTIDE SEQUENCE</scope>
</reference>
<keyword evidence="6 11" id="KW-0418">Kinase</keyword>
<evidence type="ECO:0000256" key="4">
    <source>
        <dbReference type="ARBA" id="ARBA00022679"/>
    </source>
</evidence>
<organism evidence="11">
    <name type="scientific">Phaffia rhodozyma</name>
    <name type="common">Yeast</name>
    <name type="synonym">Xanthophyllomyces dendrorhous</name>
    <dbReference type="NCBI Taxonomy" id="264483"/>
    <lineage>
        <taxon>Eukaryota</taxon>
        <taxon>Fungi</taxon>
        <taxon>Dikarya</taxon>
        <taxon>Basidiomycota</taxon>
        <taxon>Agaricomycotina</taxon>
        <taxon>Tremellomycetes</taxon>
        <taxon>Cystofilobasidiales</taxon>
        <taxon>Mrakiaceae</taxon>
        <taxon>Phaffia</taxon>
    </lineage>
</organism>
<dbReference type="Pfam" id="PF00454">
    <property type="entry name" value="PI3_PI4_kinase"/>
    <property type="match status" value="1"/>
</dbReference>
<dbReference type="SUPFAM" id="SSF48371">
    <property type="entry name" value="ARM repeat"/>
    <property type="match status" value="1"/>
</dbReference>
<dbReference type="FunFam" id="3.30.1010.10:FF:000014">
    <property type="entry name" value="Phosphatidylinositol 4-kinase STT4"/>
    <property type="match status" value="1"/>
</dbReference>
<evidence type="ECO:0000256" key="6">
    <source>
        <dbReference type="ARBA" id="ARBA00022777"/>
    </source>
</evidence>
<dbReference type="PANTHER" id="PTHR10048:SF15">
    <property type="entry name" value="PHOSPHATIDYLINOSITOL 4-KINASE ALPHA"/>
    <property type="match status" value="1"/>
</dbReference>
<dbReference type="FunFam" id="1.25.40.70:FF:000011">
    <property type="entry name" value="Phosphatidylinositol 4-kinase alpha"/>
    <property type="match status" value="1"/>
</dbReference>
<keyword evidence="7" id="KW-0067">ATP-binding</keyword>
<evidence type="ECO:0000256" key="8">
    <source>
        <dbReference type="SAM" id="MobiDB-lite"/>
    </source>
</evidence>
<dbReference type="PROSITE" id="PS50290">
    <property type="entry name" value="PI3_4_KINASE_3"/>
    <property type="match status" value="1"/>
</dbReference>
<feature type="domain" description="PI3K/PI4K catalytic" evidence="9">
    <location>
        <begin position="672"/>
        <end position="949"/>
    </location>
</feature>
<dbReference type="GO" id="GO:0005886">
    <property type="term" value="C:plasma membrane"/>
    <property type="evidence" value="ECO:0007669"/>
    <property type="project" value="TreeGrafter"/>
</dbReference>
<proteinExistence type="inferred from homology"/>
<dbReference type="GO" id="GO:0004430">
    <property type="term" value="F:1-phosphatidylinositol 4-kinase activity"/>
    <property type="evidence" value="ECO:0007669"/>
    <property type="project" value="UniProtKB-EC"/>
</dbReference>
<dbReference type="AlphaFoldDB" id="A0A0F7SEV0"/>
<dbReference type="InterPro" id="IPR011009">
    <property type="entry name" value="Kinase-like_dom_sf"/>
</dbReference>
<evidence type="ECO:0000256" key="2">
    <source>
        <dbReference type="ARBA" id="ARBA00006209"/>
    </source>
</evidence>
<dbReference type="SMART" id="SM00146">
    <property type="entry name" value="PI3Kc"/>
    <property type="match status" value="1"/>
</dbReference>
<dbReference type="InterPro" id="IPR042236">
    <property type="entry name" value="PI3K_accessory_sf"/>
</dbReference>
<dbReference type="PROSITE" id="PS51545">
    <property type="entry name" value="PIK_HELICAL"/>
    <property type="match status" value="1"/>
</dbReference>
<dbReference type="GO" id="GO:0048015">
    <property type="term" value="P:phosphatidylinositol-mediated signaling"/>
    <property type="evidence" value="ECO:0007669"/>
    <property type="project" value="TreeGrafter"/>
</dbReference>
<sequence length="949" mass="106849">MSQSSIASRSTANLSGLTPNGSSNSLDDKLPASFAPADRNKLRSVLELALKELHVSHAHVSSTDTQILKSELAEAARSIDNRTGTINMHQLQDLLLRGANMLSTSDKLNYDILHHLVFVPIKAFTIKSIQSGIEAWTTLLKNRPGTTVALLSEVTTAWAWTIRERKGFFNTSLNASDPFVHPVEYSPSDHATMDAALSTAKHTFTPHLLLIQFFSEFHQSISAPEPAFTHALVRTVLKSCSAVDQMSTHSIARPVRFHLMLFGLQLLRVSKLEAVLEIKLRDEVYKLAFAWFKVRPQWSYATADEIKVLQDVVSGLASDSIQAAQFISSARKEDKSDILPGGQTVSDYRTLHAEKLKLLNLLIDNEIGRLSVWSNPMSDAARTHRSTLEKSIRTWPHLVKTAWGISPAVAVHMAERFKNPIVITEVSALIRSRPKEAIDVPEALHFLLGNRLERTTRKGLQWLPLWSPVPPVTAVTYFLPQYNSNPLLLQYAMRVLEQHPVQLTFFFVPQVVQALRTDALGYVERFIFETSKVSQLFCHQIIWNMKANCFKDDSATEPDPMKPMLDRMVDKVVQSLSGEAQAFYDREFRFFNNVTDISGKLKPFIKCTKPEKKVKIDEEMAKIVVDKGVYLPSNPDGVVVDIDKKSGRPLQSHAKTPFMATFKVRREKVMLDTDAEDSLAPSSITNQKTFEEVWQAAIFKVGDDCRQDVLALQIIAMFKNIFAGIGLPVYLFPYRVTATAPGCGVIDVVPDSTSRDEMGRNIVNDLPSFFVSKYGKAETPEFQKAQRNFIESMAAYSVACYILQIKDRHNGNIMIDGEGHIVHIDFGFLFDIDEFKSRFIIYSDFFKLTCAFWTTFVGVKFEPNSFKLTREMIAVMGGDSSKGYRLFQELTVKAFLAIRPHAGQLVDTVRLMLETALPSFKGEGTIRRLKDRFCLDLNEKHAAEYMFKG</sequence>
<evidence type="ECO:0000256" key="3">
    <source>
        <dbReference type="ARBA" id="ARBA00012169"/>
    </source>
</evidence>